<gene>
    <name evidence="8" type="ORF">GRFL_0915</name>
</gene>
<dbReference type="KEGG" id="gfl:GRFL_0915"/>
<dbReference type="OrthoDB" id="621570at2"/>
<organism evidence="8 9">
    <name type="scientific">Christiangramia flava JLT2011</name>
    <dbReference type="NCBI Taxonomy" id="1229726"/>
    <lineage>
        <taxon>Bacteria</taxon>
        <taxon>Pseudomonadati</taxon>
        <taxon>Bacteroidota</taxon>
        <taxon>Flavobacteriia</taxon>
        <taxon>Flavobacteriales</taxon>
        <taxon>Flavobacteriaceae</taxon>
        <taxon>Christiangramia</taxon>
    </lineage>
</organism>
<dbReference type="Pfam" id="PF07980">
    <property type="entry name" value="SusD_RagB"/>
    <property type="match status" value="1"/>
</dbReference>
<dbReference type="InterPro" id="IPR011990">
    <property type="entry name" value="TPR-like_helical_dom_sf"/>
</dbReference>
<accession>A0A1L7I205</accession>
<dbReference type="PROSITE" id="PS51257">
    <property type="entry name" value="PROKAR_LIPOPROTEIN"/>
    <property type="match status" value="1"/>
</dbReference>
<keyword evidence="5" id="KW-0998">Cell outer membrane</keyword>
<dbReference type="InterPro" id="IPR012944">
    <property type="entry name" value="SusD_RagB_dom"/>
</dbReference>
<feature type="domain" description="RagB/SusD" evidence="6">
    <location>
        <begin position="323"/>
        <end position="465"/>
    </location>
</feature>
<reference evidence="8 9" key="1">
    <citation type="submission" date="2016-07" db="EMBL/GenBank/DDBJ databases">
        <title>Multi-omics approach to identify versatile polysaccharide utilization systems of a marine flavobacterium Gramella flava.</title>
        <authorList>
            <person name="Tang K."/>
        </authorList>
    </citation>
    <scope>NUCLEOTIDE SEQUENCE [LARGE SCALE GENOMIC DNA]</scope>
    <source>
        <strain evidence="8 9">JLT2011</strain>
    </source>
</reference>
<dbReference type="Proteomes" id="UP000186230">
    <property type="component" value="Chromosome"/>
</dbReference>
<dbReference type="RefSeq" id="WP_083643498.1">
    <property type="nucleotide sequence ID" value="NZ_AMRU01000018.1"/>
</dbReference>
<dbReference type="InterPro" id="IPR033985">
    <property type="entry name" value="SusD-like_N"/>
</dbReference>
<dbReference type="CDD" id="cd08977">
    <property type="entry name" value="SusD"/>
    <property type="match status" value="1"/>
</dbReference>
<dbReference type="GO" id="GO:0009279">
    <property type="term" value="C:cell outer membrane"/>
    <property type="evidence" value="ECO:0007669"/>
    <property type="project" value="UniProtKB-SubCell"/>
</dbReference>
<dbReference type="SUPFAM" id="SSF48452">
    <property type="entry name" value="TPR-like"/>
    <property type="match status" value="1"/>
</dbReference>
<protein>
    <submittedName>
        <fullName evidence="8">Uncharacterized protein</fullName>
    </submittedName>
</protein>
<evidence type="ECO:0000259" key="7">
    <source>
        <dbReference type="Pfam" id="PF14322"/>
    </source>
</evidence>
<evidence type="ECO:0000256" key="4">
    <source>
        <dbReference type="ARBA" id="ARBA00023136"/>
    </source>
</evidence>
<evidence type="ECO:0000256" key="2">
    <source>
        <dbReference type="ARBA" id="ARBA00006275"/>
    </source>
</evidence>
<keyword evidence="9" id="KW-1185">Reference proteome</keyword>
<evidence type="ECO:0000256" key="1">
    <source>
        <dbReference type="ARBA" id="ARBA00004442"/>
    </source>
</evidence>
<evidence type="ECO:0000313" key="9">
    <source>
        <dbReference type="Proteomes" id="UP000186230"/>
    </source>
</evidence>
<dbReference type="AlphaFoldDB" id="A0A1L7I205"/>
<keyword evidence="4" id="KW-0472">Membrane</keyword>
<sequence>MKNLYKKISIMILSGFLTISCEDYLEVDSPAYKIGRREVFDEDATAESAMKGIYNQLFTAAFSSGYENSVTVLAGLSSDNIQSLRENDLLLREFDQHSISPNNERNLALWSSTYQVIYMTNSLLQGLEDSQNLTPEIGDRLKGEALTVRAFTYFYLVNLYGPVPLILSTDYRDNSTASRNSVELVYDQVLSDLMVARDLLTDEYPNGDRTQINRNVANGLLARVHLFLGDWQEAEIYSTQVIESNSQYELSDDLNAVFLANSKEAIWQLTPEGRGGPIGYTNEGSIFIFLSFAPCFTKVSLTDDLVVTFSEADQRLQNWIGFNEQTEKYFPFKYKDRSSFNEIKEFSMVLRLAEQYLIRAQARNMLNNSLGALNDLNKIRERATVDLLSNEQSYSQEELSDLIFQERSKELFAEWGHRWLDLKREKRAESILGGVGNDWSAEDALYPIPAQERAKNVNLTQNPGY</sequence>
<name>A0A1L7I205_9FLAO</name>
<dbReference type="EMBL" id="CP016359">
    <property type="protein sequence ID" value="APU67639.1"/>
    <property type="molecule type" value="Genomic_DNA"/>
</dbReference>
<proteinExistence type="inferred from homology"/>
<comment type="subcellular location">
    <subcellularLocation>
        <location evidence="1">Cell outer membrane</location>
    </subcellularLocation>
</comment>
<comment type="similarity">
    <text evidence="2">Belongs to the SusD family.</text>
</comment>
<feature type="domain" description="SusD-like N-terminal" evidence="7">
    <location>
        <begin position="83"/>
        <end position="226"/>
    </location>
</feature>
<evidence type="ECO:0000313" key="8">
    <source>
        <dbReference type="EMBL" id="APU67639.1"/>
    </source>
</evidence>
<dbReference type="Gene3D" id="1.25.40.390">
    <property type="match status" value="1"/>
</dbReference>
<dbReference type="STRING" id="1229726.GRFL_0915"/>
<evidence type="ECO:0000259" key="6">
    <source>
        <dbReference type="Pfam" id="PF07980"/>
    </source>
</evidence>
<evidence type="ECO:0000256" key="5">
    <source>
        <dbReference type="ARBA" id="ARBA00023237"/>
    </source>
</evidence>
<dbReference type="Pfam" id="PF14322">
    <property type="entry name" value="SusD-like_3"/>
    <property type="match status" value="1"/>
</dbReference>
<keyword evidence="3" id="KW-0732">Signal</keyword>
<evidence type="ECO:0000256" key="3">
    <source>
        <dbReference type="ARBA" id="ARBA00022729"/>
    </source>
</evidence>